<dbReference type="Proteomes" id="UP000789342">
    <property type="component" value="Unassembled WGS sequence"/>
</dbReference>
<evidence type="ECO:0000313" key="1">
    <source>
        <dbReference type="EMBL" id="CAG8632680.1"/>
    </source>
</evidence>
<gene>
    <name evidence="1" type="ORF">AMORRO_LOCUS9159</name>
</gene>
<organism evidence="1 2">
    <name type="scientific">Acaulospora morrowiae</name>
    <dbReference type="NCBI Taxonomy" id="94023"/>
    <lineage>
        <taxon>Eukaryota</taxon>
        <taxon>Fungi</taxon>
        <taxon>Fungi incertae sedis</taxon>
        <taxon>Mucoromycota</taxon>
        <taxon>Glomeromycotina</taxon>
        <taxon>Glomeromycetes</taxon>
        <taxon>Diversisporales</taxon>
        <taxon>Acaulosporaceae</taxon>
        <taxon>Acaulospora</taxon>
    </lineage>
</organism>
<accession>A0A9N9GTE2</accession>
<protein>
    <submittedName>
        <fullName evidence="1">614_t:CDS:1</fullName>
    </submittedName>
</protein>
<proteinExistence type="predicted"/>
<keyword evidence="2" id="KW-1185">Reference proteome</keyword>
<reference evidence="1" key="1">
    <citation type="submission" date="2021-06" db="EMBL/GenBank/DDBJ databases">
        <authorList>
            <person name="Kallberg Y."/>
            <person name="Tangrot J."/>
            <person name="Rosling A."/>
        </authorList>
    </citation>
    <scope>NUCLEOTIDE SEQUENCE</scope>
    <source>
        <strain evidence="1">CL551</strain>
    </source>
</reference>
<dbReference type="AlphaFoldDB" id="A0A9N9GTE2"/>
<comment type="caution">
    <text evidence="1">The sequence shown here is derived from an EMBL/GenBank/DDBJ whole genome shotgun (WGS) entry which is preliminary data.</text>
</comment>
<evidence type="ECO:0000313" key="2">
    <source>
        <dbReference type="Proteomes" id="UP000789342"/>
    </source>
</evidence>
<dbReference type="EMBL" id="CAJVPV010008614">
    <property type="protein sequence ID" value="CAG8632680.1"/>
    <property type="molecule type" value="Genomic_DNA"/>
</dbReference>
<name>A0A9N9GTE2_9GLOM</name>
<sequence>GILILLKINFLSVNSTTNTIASSISVLISGGSVIGALRNFVSSNSASDSENQNSDLLKDSIIYYDERMFGNLKNEVSKLERMNKDLELLKQSQSIWAFVGSFILLSISAIDFFDFIAKKNSNIGIEIGIIVTGIAGFLSDGKLELKEVHLSVKHRNTMLYYLHGLDPETEN</sequence>
<feature type="non-terminal residue" evidence="1">
    <location>
        <position position="171"/>
    </location>
</feature>